<keyword evidence="2" id="KW-0732">Signal</keyword>
<evidence type="ECO:0000313" key="4">
    <source>
        <dbReference type="Proteomes" id="UP000190274"/>
    </source>
</evidence>
<dbReference type="EMBL" id="LT598456">
    <property type="protein sequence ID" value="SCU79746.1"/>
    <property type="molecule type" value="Genomic_DNA"/>
</dbReference>
<feature type="signal peptide" evidence="2">
    <location>
        <begin position="1"/>
        <end position="18"/>
    </location>
</feature>
<dbReference type="Proteomes" id="UP000190274">
    <property type="component" value="Chromosome B"/>
</dbReference>
<feature type="chain" id="PRO_5009235727" evidence="2">
    <location>
        <begin position="19"/>
        <end position="283"/>
    </location>
</feature>
<evidence type="ECO:0000256" key="2">
    <source>
        <dbReference type="SAM" id="SignalP"/>
    </source>
</evidence>
<protein>
    <submittedName>
        <fullName evidence="3">LADA_0B02894g1_1</fullName>
    </submittedName>
</protein>
<keyword evidence="4" id="KW-1185">Reference proteome</keyword>
<dbReference type="OrthoDB" id="4035148at2759"/>
<sequence>MKRYIYWIITFFISTTSAGFKELPSSSGIFPSQAFDALNWQSEYLSQEASTMIVPDTTYWENSLGAIISGAEKYFLYLYNQDPNIDIAKDVFQHCGHLESLSNQMTHGLDGAEWEPVRQQVKQLFEKLSQKVRLDFKQLAAEDPKFQARKLVKRLSQLTKTVEEIRNLIDAKFEPLEENFLPELSKIGHHIDDITIGRLIGEGIAKKIEQTVVGGDIYAAVGQVADIFADFGTLLTAYATGIAICASGAAVLLCGVSVLACVGGTVVYVFRVVERLQKVYEAF</sequence>
<evidence type="ECO:0000256" key="1">
    <source>
        <dbReference type="SAM" id="Phobius"/>
    </source>
</evidence>
<feature type="transmembrane region" description="Helical" evidence="1">
    <location>
        <begin position="249"/>
        <end position="270"/>
    </location>
</feature>
<name>A0A1G4ISF4_9SACH</name>
<accession>A0A1G4ISF4</accession>
<proteinExistence type="predicted"/>
<keyword evidence="1" id="KW-0472">Membrane</keyword>
<dbReference type="AlphaFoldDB" id="A0A1G4ISF4"/>
<keyword evidence="1" id="KW-1133">Transmembrane helix</keyword>
<organism evidence="3 4">
    <name type="scientific">Lachancea dasiensis</name>
    <dbReference type="NCBI Taxonomy" id="1072105"/>
    <lineage>
        <taxon>Eukaryota</taxon>
        <taxon>Fungi</taxon>
        <taxon>Dikarya</taxon>
        <taxon>Ascomycota</taxon>
        <taxon>Saccharomycotina</taxon>
        <taxon>Saccharomycetes</taxon>
        <taxon>Saccharomycetales</taxon>
        <taxon>Saccharomycetaceae</taxon>
        <taxon>Lachancea</taxon>
    </lineage>
</organism>
<evidence type="ECO:0000313" key="3">
    <source>
        <dbReference type="EMBL" id="SCU79746.1"/>
    </source>
</evidence>
<keyword evidence="1" id="KW-0812">Transmembrane</keyword>
<gene>
    <name evidence="3" type="ORF">LADA_0B02894G</name>
</gene>
<reference evidence="4" key="1">
    <citation type="submission" date="2016-03" db="EMBL/GenBank/DDBJ databases">
        <authorList>
            <person name="Devillers H."/>
        </authorList>
    </citation>
    <scope>NUCLEOTIDE SEQUENCE [LARGE SCALE GENOMIC DNA]</scope>
</reference>